<reference evidence="8 9" key="1">
    <citation type="submission" date="2016-11" db="EMBL/GenBank/DDBJ databases">
        <authorList>
            <person name="Jaros S."/>
            <person name="Januszkiewicz K."/>
            <person name="Wedrychowicz H."/>
        </authorList>
    </citation>
    <scope>NUCLEOTIDE SEQUENCE [LARGE SCALE GENOMIC DNA]</scope>
    <source>
        <strain evidence="8 9">KHT3</strain>
    </source>
</reference>
<dbReference type="InterPro" id="IPR001579">
    <property type="entry name" value="Glyco_hydro_18_chit_AS"/>
</dbReference>
<dbReference type="PROSITE" id="PS51910">
    <property type="entry name" value="GH18_2"/>
    <property type="match status" value="1"/>
</dbReference>
<organism evidence="8 9">
    <name type="scientific">Xylanibacter ruminicola</name>
    <name type="common">Prevotella ruminicola</name>
    <dbReference type="NCBI Taxonomy" id="839"/>
    <lineage>
        <taxon>Bacteria</taxon>
        <taxon>Pseudomonadati</taxon>
        <taxon>Bacteroidota</taxon>
        <taxon>Bacteroidia</taxon>
        <taxon>Bacteroidales</taxon>
        <taxon>Prevotellaceae</taxon>
        <taxon>Xylanibacter</taxon>
    </lineage>
</organism>
<evidence type="ECO:0000256" key="4">
    <source>
        <dbReference type="ARBA" id="ARBA00023295"/>
    </source>
</evidence>
<evidence type="ECO:0000256" key="5">
    <source>
        <dbReference type="RuleBase" id="RU000489"/>
    </source>
</evidence>
<dbReference type="Pfam" id="PF00704">
    <property type="entry name" value="Glyco_hydro_18"/>
    <property type="match status" value="1"/>
</dbReference>
<gene>
    <name evidence="8" type="ORF">SAMN05216463_11236</name>
</gene>
<dbReference type="PROSITE" id="PS01095">
    <property type="entry name" value="GH18_1"/>
    <property type="match status" value="1"/>
</dbReference>
<dbReference type="SUPFAM" id="SSF52317">
    <property type="entry name" value="Class I glutamine amidotransferase-like"/>
    <property type="match status" value="1"/>
</dbReference>
<dbReference type="InterPro" id="IPR029062">
    <property type="entry name" value="Class_I_gatase-like"/>
</dbReference>
<comment type="catalytic activity">
    <reaction evidence="1">
        <text>Random endo-hydrolysis of N-acetyl-beta-D-glucosaminide (1-&gt;4)-beta-linkages in chitin and chitodextrins.</text>
        <dbReference type="EC" id="3.2.1.14"/>
    </reaction>
</comment>
<dbReference type="GO" id="GO:0008843">
    <property type="term" value="F:endochitinase activity"/>
    <property type="evidence" value="ECO:0007669"/>
    <property type="project" value="UniProtKB-EC"/>
</dbReference>
<dbReference type="SUPFAM" id="SSF51445">
    <property type="entry name" value="(Trans)glycosidases"/>
    <property type="match status" value="1"/>
</dbReference>
<dbReference type="InterPro" id="IPR011583">
    <property type="entry name" value="Chitinase_II/V-like_cat"/>
</dbReference>
<dbReference type="Gene3D" id="3.40.50.880">
    <property type="match status" value="1"/>
</dbReference>
<evidence type="ECO:0000256" key="1">
    <source>
        <dbReference type="ARBA" id="ARBA00000822"/>
    </source>
</evidence>
<keyword evidence="4 5" id="KW-0326">Glycosidase</keyword>
<proteinExistence type="inferred from homology"/>
<dbReference type="Pfam" id="PF06283">
    <property type="entry name" value="ThuA"/>
    <property type="match status" value="1"/>
</dbReference>
<evidence type="ECO:0000259" key="7">
    <source>
        <dbReference type="PROSITE" id="PS51910"/>
    </source>
</evidence>
<protein>
    <recommendedName>
        <fullName evidence="2">chitinase</fullName>
        <ecNumber evidence="2">3.2.1.14</ecNumber>
    </recommendedName>
</protein>
<accession>A0A1M6VBQ3</accession>
<dbReference type="InterPro" id="IPR001223">
    <property type="entry name" value="Glyco_hydro18_cat"/>
</dbReference>
<comment type="similarity">
    <text evidence="6">Belongs to the glycosyl hydrolase 18 family.</text>
</comment>
<evidence type="ECO:0000313" key="9">
    <source>
        <dbReference type="Proteomes" id="UP000184130"/>
    </source>
</evidence>
<evidence type="ECO:0000256" key="2">
    <source>
        <dbReference type="ARBA" id="ARBA00012729"/>
    </source>
</evidence>
<evidence type="ECO:0000313" key="8">
    <source>
        <dbReference type="EMBL" id="SHK78888.1"/>
    </source>
</evidence>
<evidence type="ECO:0000256" key="6">
    <source>
        <dbReference type="RuleBase" id="RU004453"/>
    </source>
</evidence>
<dbReference type="InterPro" id="IPR017853">
    <property type="entry name" value="GH"/>
</dbReference>
<name>A0A1M6VBQ3_XYLRU</name>
<dbReference type="EC" id="3.2.1.14" evidence="2"/>
<dbReference type="AlphaFoldDB" id="A0A1M6VBQ3"/>
<dbReference type="GO" id="GO:0008061">
    <property type="term" value="F:chitin binding"/>
    <property type="evidence" value="ECO:0007669"/>
    <property type="project" value="InterPro"/>
</dbReference>
<dbReference type="PANTHER" id="PTHR11177">
    <property type="entry name" value="CHITINASE"/>
    <property type="match status" value="1"/>
</dbReference>
<dbReference type="SMART" id="SM00636">
    <property type="entry name" value="Glyco_18"/>
    <property type="match status" value="1"/>
</dbReference>
<dbReference type="GO" id="GO:0005975">
    <property type="term" value="P:carbohydrate metabolic process"/>
    <property type="evidence" value="ECO:0007669"/>
    <property type="project" value="InterPro"/>
</dbReference>
<keyword evidence="3 5" id="KW-0378">Hydrolase</keyword>
<dbReference type="PANTHER" id="PTHR11177:SF317">
    <property type="entry name" value="CHITINASE 12-RELATED"/>
    <property type="match status" value="1"/>
</dbReference>
<evidence type="ECO:0000256" key="3">
    <source>
        <dbReference type="ARBA" id="ARBA00022801"/>
    </source>
</evidence>
<feature type="domain" description="GH18" evidence="7">
    <location>
        <begin position="37"/>
        <end position="339"/>
    </location>
</feature>
<dbReference type="InterPro" id="IPR029010">
    <property type="entry name" value="ThuA-like"/>
</dbReference>
<dbReference type="Proteomes" id="UP000184130">
    <property type="component" value="Unassembled WGS sequence"/>
</dbReference>
<sequence>MQQIMNQTNISNMNNKINRLFLLLALLCLFVSVNGQKKVVVAYVTSWTQTIPDPMVMTHINYAFGYVNKTFDGIDIDNEARLKQIVALKKKNPKLKVLLSIGGWGSGRFSEMAAAKEKRMAFSLDCRRVVDKFKLDGIDIDWEYPTQSSAGISSSPEDTRNFTHLMRDLRNELGEKLLTCATVASAEYIDFRSCIQYIDMVNVMSYDMGNPPYHHSALYPSEITNRMTTSAAIEAHLKAGVQCEKLVMGMPLYGRGVQGYTTEPDSTKGVTECWHEQSMVPYLVNSQGEFVMGYENERSIGIKCQYIIDHRLHGGMYWEYGDDRQEKLRNVICEILMHGEAGPYTANYVGNKVRFNVLLVWDPSAEPAHVEFDKQAIRFFHKLSYGEGFTYDVRTDCPASLDTLKKYDVMVMLNALPYSESARKAFQSYMEQGGGWLGFHATGYNDRNTHWPWLNEFLGCGPFLANNWPPQSVLVDVETQQSPVTRTLPKSFVAPSSEFYQFSPSPRANKDVEVLVSISPKNYPFGIKDIVTHGDFPIVWTNKKYRMVYLNMGHGDEAFIDATQNLLFTNAFRWVAFKNDKMTR</sequence>
<dbReference type="Gene3D" id="3.20.20.80">
    <property type="entry name" value="Glycosidases"/>
    <property type="match status" value="1"/>
</dbReference>
<dbReference type="EMBL" id="FRBD01000012">
    <property type="protein sequence ID" value="SHK78888.1"/>
    <property type="molecule type" value="Genomic_DNA"/>
</dbReference>
<dbReference type="InterPro" id="IPR050314">
    <property type="entry name" value="Glycosyl_Hydrlase_18"/>
</dbReference>